<dbReference type="InterPro" id="IPR010982">
    <property type="entry name" value="Lambda_DNA-bd_dom_sf"/>
</dbReference>
<evidence type="ECO:0000313" key="5">
    <source>
        <dbReference type="EMBL" id="EAS50660.1"/>
    </source>
</evidence>
<dbReference type="BioCyc" id="AURANTIMONAS:SI859A1_00782-MONOMER"/>
<protein>
    <submittedName>
        <fullName evidence="5">Transcriptional regulator, LacI family</fullName>
    </submittedName>
</protein>
<keyword evidence="6" id="KW-1185">Reference proteome</keyword>
<dbReference type="InterPro" id="IPR000843">
    <property type="entry name" value="HTH_LacI"/>
</dbReference>
<organism evidence="5 6">
    <name type="scientific">Aurantimonas manganoxydans (strain ATCC BAA-1229 / DSM 21871 / SI85-9A1)</name>
    <dbReference type="NCBI Taxonomy" id="287752"/>
    <lineage>
        <taxon>Bacteria</taxon>
        <taxon>Pseudomonadati</taxon>
        <taxon>Pseudomonadota</taxon>
        <taxon>Alphaproteobacteria</taxon>
        <taxon>Hyphomicrobiales</taxon>
        <taxon>Aurantimonadaceae</taxon>
        <taxon>Aurantimonas</taxon>
    </lineage>
</organism>
<gene>
    <name evidence="5" type="ORF">SI859A1_00782</name>
</gene>
<dbReference type="CDD" id="cd06307">
    <property type="entry name" value="PBP1_sugar_binding"/>
    <property type="match status" value="1"/>
</dbReference>
<name>Q1YK63_AURMS</name>
<evidence type="ECO:0000313" key="6">
    <source>
        <dbReference type="Proteomes" id="UP000000321"/>
    </source>
</evidence>
<evidence type="ECO:0000259" key="4">
    <source>
        <dbReference type="PROSITE" id="PS50932"/>
    </source>
</evidence>
<dbReference type="PANTHER" id="PTHR30146:SF152">
    <property type="entry name" value="TRANSCRIPTIONAL REGULATORY PROTEIN"/>
    <property type="match status" value="1"/>
</dbReference>
<dbReference type="Gene3D" id="1.10.260.40">
    <property type="entry name" value="lambda repressor-like DNA-binding domains"/>
    <property type="match status" value="1"/>
</dbReference>
<proteinExistence type="predicted"/>
<keyword evidence="3" id="KW-0804">Transcription</keyword>
<dbReference type="SUPFAM" id="SSF47413">
    <property type="entry name" value="lambda repressor-like DNA-binding domains"/>
    <property type="match status" value="1"/>
</dbReference>
<dbReference type="AlphaFoldDB" id="Q1YK63"/>
<reference evidence="5 6" key="1">
    <citation type="journal article" date="2008" name="Appl. Environ. Microbiol.">
        <title>Genomic insights into Mn(II) oxidation by the marine alphaproteobacterium Aurantimonas sp. strain SI85-9A1.</title>
        <authorList>
            <person name="Dick G.J."/>
            <person name="Podell S."/>
            <person name="Johnson H.A."/>
            <person name="Rivera-Espinoza Y."/>
            <person name="Bernier-Latmani R."/>
            <person name="McCarthy J.K."/>
            <person name="Torpey J.W."/>
            <person name="Clement B.G."/>
            <person name="Gaasterland T."/>
            <person name="Tebo B.M."/>
        </authorList>
    </citation>
    <scope>NUCLEOTIDE SEQUENCE [LARGE SCALE GENOMIC DNA]</scope>
    <source>
        <strain evidence="5 6">SI85-9A1</strain>
    </source>
</reference>
<feature type="domain" description="HTH lacI-type" evidence="4">
    <location>
        <begin position="14"/>
        <end position="68"/>
    </location>
</feature>
<dbReference type="PRINTS" id="PR00036">
    <property type="entry name" value="HTHLACI"/>
</dbReference>
<dbReference type="SUPFAM" id="SSF53822">
    <property type="entry name" value="Periplasmic binding protein-like I"/>
    <property type="match status" value="1"/>
</dbReference>
<keyword evidence="1" id="KW-0805">Transcription regulation</keyword>
<dbReference type="SMART" id="SM00354">
    <property type="entry name" value="HTH_LACI"/>
    <property type="match status" value="1"/>
</dbReference>
<dbReference type="Proteomes" id="UP000000321">
    <property type="component" value="Unassembled WGS sequence"/>
</dbReference>
<keyword evidence="2" id="KW-0238">DNA-binding</keyword>
<dbReference type="InterPro" id="IPR025997">
    <property type="entry name" value="SBP_2_dom"/>
</dbReference>
<dbReference type="Pfam" id="PF00356">
    <property type="entry name" value="LacI"/>
    <property type="match status" value="1"/>
</dbReference>
<accession>Q1YK63</accession>
<comment type="caution">
    <text evidence="5">The sequence shown here is derived from an EMBL/GenBank/DDBJ whole genome shotgun (WGS) entry which is preliminary data.</text>
</comment>
<dbReference type="Pfam" id="PF13407">
    <property type="entry name" value="Peripla_BP_4"/>
    <property type="match status" value="1"/>
</dbReference>
<dbReference type="HOGENOM" id="CLU_037628_0_0_5"/>
<evidence type="ECO:0000256" key="3">
    <source>
        <dbReference type="ARBA" id="ARBA00023163"/>
    </source>
</evidence>
<dbReference type="PANTHER" id="PTHR30146">
    <property type="entry name" value="LACI-RELATED TRANSCRIPTIONAL REPRESSOR"/>
    <property type="match status" value="1"/>
</dbReference>
<dbReference type="Gene3D" id="3.40.50.2300">
    <property type="match status" value="2"/>
</dbReference>
<evidence type="ECO:0000256" key="2">
    <source>
        <dbReference type="ARBA" id="ARBA00023125"/>
    </source>
</evidence>
<dbReference type="GO" id="GO:0003700">
    <property type="term" value="F:DNA-binding transcription factor activity"/>
    <property type="evidence" value="ECO:0007669"/>
    <property type="project" value="TreeGrafter"/>
</dbReference>
<dbReference type="PROSITE" id="PS00356">
    <property type="entry name" value="HTH_LACI_1"/>
    <property type="match status" value="1"/>
</dbReference>
<evidence type="ECO:0000256" key="1">
    <source>
        <dbReference type="ARBA" id="ARBA00023015"/>
    </source>
</evidence>
<dbReference type="EMBL" id="AAPJ01000002">
    <property type="protein sequence ID" value="EAS50660.1"/>
    <property type="molecule type" value="Genomic_DNA"/>
</dbReference>
<dbReference type="InterPro" id="IPR028082">
    <property type="entry name" value="Peripla_BP_I"/>
</dbReference>
<sequence length="352" mass="37523">MGTDGNGQGVMSRPTIRDVARAAGVSLATVDRVLNRRAGVRAKTVAKVEEAMQRLDFTRDITAANLSKKRRYRLSFLLPDGDNSFMRGLAAAVQATSKHSSLERAEVTVTMVPAFDGPALAHALDAIDRSATDGVAVVATDAAEVRDAIGRLIVDGVRVVTLVSDLPGSSRDRFVGIDNVVAGRTAAGLLGRFCGSAPGRIAVVAGSMLLRDHVERRQGFETVMREHYPHLTVLPSLEGLDDAERVASLLGELLAQDGEIAGLYSLGAGNRGVVTALERAGLAGRVRVVAHEVSPHARAALHDGIFDAVINQDAGHEARSAVRILKALIDDRPVLEAQEQIRIDIFMRDNLP</sequence>
<dbReference type="CDD" id="cd01392">
    <property type="entry name" value="HTH_LacI"/>
    <property type="match status" value="1"/>
</dbReference>
<dbReference type="PROSITE" id="PS50932">
    <property type="entry name" value="HTH_LACI_2"/>
    <property type="match status" value="1"/>
</dbReference>
<dbReference type="GO" id="GO:0000976">
    <property type="term" value="F:transcription cis-regulatory region binding"/>
    <property type="evidence" value="ECO:0007669"/>
    <property type="project" value="TreeGrafter"/>
</dbReference>